<dbReference type="STRING" id="105351.A0A401KMY7"/>
<dbReference type="Pfam" id="PF06985">
    <property type="entry name" value="HET"/>
    <property type="match status" value="1"/>
</dbReference>
<feature type="domain" description="Heterokaryon incompatibility" evidence="2">
    <location>
        <begin position="21"/>
        <end position="107"/>
    </location>
</feature>
<comment type="caution">
    <text evidence="3">The sequence shown here is derived from an EMBL/GenBank/DDBJ whole genome shotgun (WGS) entry which is preliminary data.</text>
</comment>
<keyword evidence="1" id="KW-0175">Coiled coil</keyword>
<name>A0A401KMY7_ASPAW</name>
<evidence type="ECO:0000259" key="2">
    <source>
        <dbReference type="Pfam" id="PF06985"/>
    </source>
</evidence>
<evidence type="ECO:0000313" key="4">
    <source>
        <dbReference type="Proteomes" id="UP000286921"/>
    </source>
</evidence>
<accession>A0A401KMY7</accession>
<evidence type="ECO:0000313" key="3">
    <source>
        <dbReference type="EMBL" id="GCB20634.1"/>
    </source>
</evidence>
<organism evidence="3 4">
    <name type="scientific">Aspergillus awamori</name>
    <name type="common">Black koji mold</name>
    <dbReference type="NCBI Taxonomy" id="105351"/>
    <lineage>
        <taxon>Eukaryota</taxon>
        <taxon>Fungi</taxon>
        <taxon>Dikarya</taxon>
        <taxon>Ascomycota</taxon>
        <taxon>Pezizomycotina</taxon>
        <taxon>Eurotiomycetes</taxon>
        <taxon>Eurotiomycetidae</taxon>
        <taxon>Eurotiales</taxon>
        <taxon>Aspergillaceae</taxon>
        <taxon>Aspergillus</taxon>
    </lineage>
</organism>
<dbReference type="AlphaFoldDB" id="A0A401KMY7"/>
<dbReference type="EMBL" id="BDHI01000007">
    <property type="protein sequence ID" value="GCB20634.1"/>
    <property type="molecule type" value="Genomic_DNA"/>
</dbReference>
<gene>
    <name evidence="3" type="ORF">AAWM_03519</name>
</gene>
<dbReference type="InterPro" id="IPR010730">
    <property type="entry name" value="HET"/>
</dbReference>
<feature type="coiled-coil region" evidence="1">
    <location>
        <begin position="561"/>
        <end position="623"/>
    </location>
</feature>
<protein>
    <submittedName>
        <fullName evidence="3">Vegetative incompatibility protein HET-E-1</fullName>
    </submittedName>
</protein>
<dbReference type="PANTHER" id="PTHR10622:SF10">
    <property type="entry name" value="HET DOMAIN-CONTAINING PROTEIN"/>
    <property type="match status" value="1"/>
</dbReference>
<keyword evidence="4" id="KW-1185">Reference proteome</keyword>
<dbReference type="PANTHER" id="PTHR10622">
    <property type="entry name" value="HET DOMAIN-CONTAINING PROTEIN"/>
    <property type="match status" value="1"/>
</dbReference>
<evidence type="ECO:0000256" key="1">
    <source>
        <dbReference type="SAM" id="Coils"/>
    </source>
</evidence>
<sequence length="980" mass="111033">MRLINVNTLKLEEFYGDVPRYAILSHTWGADHEELSFRDITENTIKRESLPFKIAKCCEQAEKDGLQYAWVDTCCIDKTNSVELGAAINSMFRWYHKAAVCYAYLVDVTVGHNNRFPPTQFGSCRWFQRGWTLQELLAPDNLRFFDSKWHDLGTKANRSNIIDQKMGIPRRFLQGTALSEASVAQRMSWASRRETKREEDIAYCLLGIFDVTMPMIYGEGGDRAFTRLQRDIMTNSRDESILAWGISSPKHYLSNSENKSLSAGVLAASPANFEGCRDIVSRGNQIGSPCTFQIEGGFIRVNISLHQDENGLFGLLNCGLPNPKTVVAIPLSKSQSDEYIRPQDHCAVIYDSIATKAPAQPVYILIERHIKRPPTASYNNHFFVEDPIETGLELIEVEPPDRWLKDRSIITTSNGHAVQKLWTRFRSEGEDSSDFLVLLEYSSQNLQAQARCHMMVSSRATSLQDLAQRSGSIRKEAFGKQSASYGMLSVRASVERDSMQEIFVVKLAAMASPPSVTIDATFELEVLMLKLEVESIMKEEDYLRREKHNLEHHLIETASSLRSARADLTEVDEEIENLNRLKSRILDIRGRASQDMVKASTRAEKIRQQRAMLSERERSLERKLNGRQQAVLETGYGLRLHRPGSRPANTGSSSSNELVWARVDNDSVPSNPEVVEVEAELTRLEETDVDLVKHIDIMLKRDPLLRRFFSDKKNKGFLVYLWRKAEDMYSGHGLKAYYEKPMAQTLKASMYQQVFYCDDSEAMGHEDRWNVQKKLVKRLIKVTSQLLPAGKGFGLRFINREVDKSPNLTVDRVDNILNSMPLRLGGNTAVGTSLTSKILEPLVYSKAKLQILDRPLLIMTTIGGCPETEAESEIVDAIIECGRMLEIAGYPRRSLDMVCSQTLFDGRNSDDVFDDRVHLAEMVAIMGPPPTEFIKRSMVGSVFWDEDGKWKELAPVPSMTLEERAADIQGLDKEGFLKLM</sequence>
<dbReference type="Gene3D" id="1.10.510.10">
    <property type="entry name" value="Transferase(Phosphotransferase) domain 1"/>
    <property type="match status" value="1"/>
</dbReference>
<dbReference type="Proteomes" id="UP000286921">
    <property type="component" value="Unassembled WGS sequence"/>
</dbReference>
<reference evidence="3 4" key="1">
    <citation type="submission" date="2016-09" db="EMBL/GenBank/DDBJ databases">
        <title>Aspergillus awamori IFM 58123T.</title>
        <authorList>
            <person name="Kusuya Y."/>
            <person name="Shimizu M."/>
            <person name="Takahashi H."/>
            <person name="Yaguchi T."/>
        </authorList>
    </citation>
    <scope>NUCLEOTIDE SEQUENCE [LARGE SCALE GENOMIC DNA]</scope>
    <source>
        <strain evidence="3 4">IFM 58123</strain>
    </source>
</reference>
<proteinExistence type="predicted"/>